<feature type="compositionally biased region" description="Low complexity" evidence="1">
    <location>
        <begin position="615"/>
        <end position="636"/>
    </location>
</feature>
<feature type="region of interest" description="Disordered" evidence="1">
    <location>
        <begin position="102"/>
        <end position="122"/>
    </location>
</feature>
<feature type="region of interest" description="Disordered" evidence="1">
    <location>
        <begin position="1"/>
        <end position="38"/>
    </location>
</feature>
<evidence type="ECO:0000313" key="4">
    <source>
        <dbReference type="Proteomes" id="UP000245764"/>
    </source>
</evidence>
<dbReference type="Pfam" id="PF14295">
    <property type="entry name" value="PAN_4"/>
    <property type="match status" value="2"/>
</dbReference>
<protein>
    <recommendedName>
        <fullName evidence="2">Apple domain-containing protein</fullName>
    </recommendedName>
</protein>
<gene>
    <name evidence="3" type="ORF">ZT1E4_G10771</name>
</gene>
<feature type="compositionally biased region" description="Basic and acidic residues" evidence="1">
    <location>
        <begin position="108"/>
        <end position="117"/>
    </location>
</feature>
<sequence length="800" mass="86196">MPASTDPVRSLHQETGQPDGKLFAQQSLHRSVRRDSTANAKRAVRLGQFDFLVLRLVKLRSKLKRSQMSWHDRGRPSKSGCTMTPRTTGAWKLLLRPATCGSLAPPLQRREPREPPGTHRPTALLTEASSCGILYRTTADRKQNVLQTVPASSLSQCTAICFNNSKCAAYALSGGYCRTYSASVSAIADAKPTSQARFYDRACQICVLKAGDQNQNILKTFAATAVNQCTTQCLSSSQCKAYAFGYGYCRLYSAPVATVATPNESSRAVLYDRTCPRPSAVTTTTSKTSATTTAIPRTINEFDKLDQDECHDLQSKHYYTVKYNIWYHSASISKLDNLQADHIVFGNISINDLRRSKHHYRTAMPVQHAIHHPAERPGSTNAGRRAVCSVLQVAATNSLKCTFPDGRYGDPDQFSKSPQDSFLHVGTGYLSNAMGVFAAIDVLVTFQPVAAVATTTSITVNTPSSTTSAASTTTTSAAAAGCDAGGFRLQAADGNYLAIYWLDPYDPLISPVSSYSDATIYKLDGSRLIDADQRSWSIEAGRPGYVYEMTPAEAQNSNGLIDMACALDANKVLNCHDRTASERNVLQFYSNKLLIDSQRYSDSTVMTFTATPCDGGSATLSSSTTTSTPAPLPTLGDSNGIRNPDFETTATDPTNISEWMSQSTKSVNDQGKAESGSGDASLISRAGSTGVGSTASLSQSTSYTPANDVVLNYYYRLGSLVASAGSSCALQVYFGGEIRATHTLTSADLSKNYWLNNAIFPAVLGANKVAKFEFSCAFGSFDEDYVGEVRIDDVYLGLGG</sequence>
<dbReference type="Proteomes" id="UP000245764">
    <property type="component" value="Chromosome 12"/>
</dbReference>
<name>A0A2H1H4S8_ZYMTR</name>
<dbReference type="PROSITE" id="PS50948">
    <property type="entry name" value="PAN"/>
    <property type="match status" value="2"/>
</dbReference>
<evidence type="ECO:0000259" key="2">
    <source>
        <dbReference type="PROSITE" id="PS50948"/>
    </source>
</evidence>
<feature type="domain" description="Apple" evidence="2">
    <location>
        <begin position="131"/>
        <end position="203"/>
    </location>
</feature>
<reference evidence="4" key="1">
    <citation type="submission" date="2017-05" db="EMBL/GenBank/DDBJ databases">
        <authorList>
            <person name="Song R."/>
            <person name="Chenine A.L."/>
            <person name="Ruprecht R.M."/>
        </authorList>
    </citation>
    <scope>NUCLEOTIDE SEQUENCE [LARGE SCALE GENOMIC DNA]</scope>
</reference>
<dbReference type="AlphaFoldDB" id="A0A2H1H4S8"/>
<accession>A0A2H1H4S8</accession>
<evidence type="ECO:0000256" key="1">
    <source>
        <dbReference type="SAM" id="MobiDB-lite"/>
    </source>
</evidence>
<proteinExistence type="predicted"/>
<feature type="compositionally biased region" description="Polar residues" evidence="1">
    <location>
        <begin position="646"/>
        <end position="669"/>
    </location>
</feature>
<organism evidence="3 4">
    <name type="scientific">Zymoseptoria tritici ST99CH_1E4</name>
    <dbReference type="NCBI Taxonomy" id="1276532"/>
    <lineage>
        <taxon>Eukaryota</taxon>
        <taxon>Fungi</taxon>
        <taxon>Dikarya</taxon>
        <taxon>Ascomycota</taxon>
        <taxon>Pezizomycotina</taxon>
        <taxon>Dothideomycetes</taxon>
        <taxon>Dothideomycetidae</taxon>
        <taxon>Mycosphaerellales</taxon>
        <taxon>Mycosphaerellaceae</taxon>
        <taxon>Zymoseptoria</taxon>
    </lineage>
</organism>
<feature type="domain" description="Apple" evidence="2">
    <location>
        <begin position="206"/>
        <end position="275"/>
    </location>
</feature>
<dbReference type="InterPro" id="IPR003609">
    <property type="entry name" value="Pan_app"/>
</dbReference>
<dbReference type="Gene3D" id="2.60.120.260">
    <property type="entry name" value="Galactose-binding domain-like"/>
    <property type="match status" value="1"/>
</dbReference>
<dbReference type="EMBL" id="LT854264">
    <property type="protein sequence ID" value="SMR60806.1"/>
    <property type="molecule type" value="Genomic_DNA"/>
</dbReference>
<evidence type="ECO:0000313" key="3">
    <source>
        <dbReference type="EMBL" id="SMR60806.1"/>
    </source>
</evidence>
<feature type="region of interest" description="Disordered" evidence="1">
    <location>
        <begin position="615"/>
        <end position="682"/>
    </location>
</feature>